<organism evidence="1 2">
    <name type="scientific">Bacteroides oleiciplenus</name>
    <dbReference type="NCBI Taxonomy" id="626931"/>
    <lineage>
        <taxon>Bacteria</taxon>
        <taxon>Pseudomonadati</taxon>
        <taxon>Bacteroidota</taxon>
        <taxon>Bacteroidia</taxon>
        <taxon>Bacteroidales</taxon>
        <taxon>Bacteroidaceae</taxon>
        <taxon>Bacteroides</taxon>
    </lineage>
</organism>
<dbReference type="Proteomes" id="UP000260983">
    <property type="component" value="Unassembled WGS sequence"/>
</dbReference>
<evidence type="ECO:0000313" key="1">
    <source>
        <dbReference type="EMBL" id="RGN38148.1"/>
    </source>
</evidence>
<comment type="caution">
    <text evidence="1">The sequence shown here is derived from an EMBL/GenBank/DDBJ whole genome shotgun (WGS) entry which is preliminary data.</text>
</comment>
<reference evidence="1 2" key="1">
    <citation type="submission" date="2018-08" db="EMBL/GenBank/DDBJ databases">
        <title>A genome reference for cultivated species of the human gut microbiota.</title>
        <authorList>
            <person name="Zou Y."/>
            <person name="Xue W."/>
            <person name="Luo G."/>
        </authorList>
    </citation>
    <scope>NUCLEOTIDE SEQUENCE [LARGE SCALE GENOMIC DNA]</scope>
    <source>
        <strain evidence="1 2">OM05-15BH</strain>
    </source>
</reference>
<evidence type="ECO:0000313" key="2">
    <source>
        <dbReference type="Proteomes" id="UP000260983"/>
    </source>
</evidence>
<protein>
    <submittedName>
        <fullName evidence="1">Uncharacterized protein</fullName>
    </submittedName>
</protein>
<dbReference type="AlphaFoldDB" id="A0A3E5BKL6"/>
<dbReference type="InterPro" id="IPR046560">
    <property type="entry name" value="DUF6714"/>
</dbReference>
<dbReference type="Pfam" id="PF20461">
    <property type="entry name" value="DUF6714"/>
    <property type="match status" value="1"/>
</dbReference>
<name>A0A3E5BKL6_9BACE</name>
<dbReference type="EMBL" id="QSUL01000003">
    <property type="protein sequence ID" value="RGN38148.1"/>
    <property type="molecule type" value="Genomic_DNA"/>
</dbReference>
<sequence length="176" mass="20887">MKIIRYKKMIIQEIKTAFGDMPYPGTEYITNDLEGNDLERKQIREGFSRYESWQDVPRELLVQERDALPLFEPQGFRFYLPAYMLFALENYEGADMIPESIVHSLTLPDAGTELYEFVRERLVLFSEEQRKAVLHFLEYLERCHAEDFTDICVGDWCSATPRRAIERWCRLVTDEI</sequence>
<accession>A0A3E5BKL6</accession>
<proteinExistence type="predicted"/>
<gene>
    <name evidence="1" type="ORF">DXB65_04705</name>
</gene>